<dbReference type="InterPro" id="IPR051552">
    <property type="entry name" value="HptR"/>
</dbReference>
<dbReference type="RefSeq" id="WP_004630076.1">
    <property type="nucleotide sequence ID" value="NZ_AORV01000065.1"/>
</dbReference>
<comment type="function">
    <text evidence="9">May play the central regulatory role in sporulation. It may be an element of the effector pathway responsible for the activation of sporulation genes in response to nutritional stress. Spo0A may act in concert with spo0H (a sigma factor) to control the expression of some genes that are critical to the sporulation process.</text>
</comment>
<evidence type="ECO:0000256" key="2">
    <source>
        <dbReference type="ARBA" id="ARBA00018672"/>
    </source>
</evidence>
<sequence length="261" mass="30326">MYQLLIVDDEPMIIDGVKRLIDWKSYGFSRIESALNFHEAVEKAVELRPDIALFDVCIDDARGYDIIEKLNVLEIPTSYVMMSGYDEFEFVRKSFLRGVKDYILKPIDAVKLKQIIERLIVEDLKGTLEGRMPKDKNIDPILNVEYSSLSNLTNKVILIVKGEFSKNINLKIIADKFKMNSTYLGQIFIKETGMKFSEYLMSYRLTVAKERIETTSEKIASIAYGVGYLNLNYFYIHFKDYFGYSPGNLRRYEENVANNYL</sequence>
<keyword evidence="4 10" id="KW-0597">Phosphoprotein</keyword>
<dbReference type="PROSITE" id="PS01124">
    <property type="entry name" value="HTH_ARAC_FAMILY_2"/>
    <property type="match status" value="1"/>
</dbReference>
<organism evidence="13 14">
    <name type="scientific">Ruminiclostridium cellobioparum subsp. termitidis CT1112</name>
    <dbReference type="NCBI Taxonomy" id="1195236"/>
    <lineage>
        <taxon>Bacteria</taxon>
        <taxon>Bacillati</taxon>
        <taxon>Bacillota</taxon>
        <taxon>Clostridia</taxon>
        <taxon>Eubacteriales</taxon>
        <taxon>Oscillospiraceae</taxon>
        <taxon>Ruminiclostridium</taxon>
    </lineage>
</organism>
<dbReference type="GO" id="GO:0005737">
    <property type="term" value="C:cytoplasm"/>
    <property type="evidence" value="ECO:0007669"/>
    <property type="project" value="UniProtKB-SubCell"/>
</dbReference>
<keyword evidence="8" id="KW-0804">Transcription</keyword>
<dbReference type="Pfam" id="PF00072">
    <property type="entry name" value="Response_reg"/>
    <property type="match status" value="1"/>
</dbReference>
<comment type="caution">
    <text evidence="13">The sequence shown here is derived from an EMBL/GenBank/DDBJ whole genome shotgun (WGS) entry which is preliminary data.</text>
</comment>
<dbReference type="PROSITE" id="PS00041">
    <property type="entry name" value="HTH_ARAC_FAMILY_1"/>
    <property type="match status" value="1"/>
</dbReference>
<dbReference type="SUPFAM" id="SSF46689">
    <property type="entry name" value="Homeodomain-like"/>
    <property type="match status" value="1"/>
</dbReference>
<dbReference type="AlphaFoldDB" id="S0FG08"/>
<feature type="domain" description="HTH araC/xylS-type" evidence="11">
    <location>
        <begin position="154"/>
        <end position="252"/>
    </location>
</feature>
<dbReference type="Gene3D" id="1.10.10.60">
    <property type="entry name" value="Homeodomain-like"/>
    <property type="match status" value="2"/>
</dbReference>
<evidence type="ECO:0000259" key="12">
    <source>
        <dbReference type="PROSITE" id="PS50110"/>
    </source>
</evidence>
<dbReference type="InterPro" id="IPR009057">
    <property type="entry name" value="Homeodomain-like_sf"/>
</dbReference>
<name>S0FG08_RUMCE</name>
<evidence type="ECO:0000256" key="3">
    <source>
        <dbReference type="ARBA" id="ARBA00022490"/>
    </source>
</evidence>
<reference evidence="13 14" key="1">
    <citation type="journal article" date="2013" name="Genome Announc.">
        <title>Draft Genome Sequence of the Cellulolytic, Mesophilic, Anaerobic Bacterium Clostridium termitidis Strain CT1112 (DSM 5398).</title>
        <authorList>
            <person name="Lal S."/>
            <person name="Ramachandran U."/>
            <person name="Zhang X."/>
            <person name="Munir R."/>
            <person name="Sparling R."/>
            <person name="Levin D.B."/>
        </authorList>
    </citation>
    <scope>NUCLEOTIDE SEQUENCE [LARGE SCALE GENOMIC DNA]</scope>
    <source>
        <strain evidence="13 14">CT1112</strain>
    </source>
</reference>
<protein>
    <recommendedName>
        <fullName evidence="2">Stage 0 sporulation protein A homolog</fullName>
    </recommendedName>
</protein>
<evidence type="ECO:0000259" key="11">
    <source>
        <dbReference type="PROSITE" id="PS01124"/>
    </source>
</evidence>
<accession>S0FG08</accession>
<keyword evidence="14" id="KW-1185">Reference proteome</keyword>
<dbReference type="InterPro" id="IPR018062">
    <property type="entry name" value="HTH_AraC-typ_CS"/>
</dbReference>
<dbReference type="GO" id="GO:0043565">
    <property type="term" value="F:sequence-specific DNA binding"/>
    <property type="evidence" value="ECO:0007669"/>
    <property type="project" value="InterPro"/>
</dbReference>
<dbReference type="CDD" id="cd17536">
    <property type="entry name" value="REC_YesN-like"/>
    <property type="match status" value="1"/>
</dbReference>
<dbReference type="STRING" id="1195236.CTER_4491"/>
<dbReference type="SUPFAM" id="SSF52172">
    <property type="entry name" value="CheY-like"/>
    <property type="match status" value="1"/>
</dbReference>
<evidence type="ECO:0000313" key="14">
    <source>
        <dbReference type="Proteomes" id="UP000014155"/>
    </source>
</evidence>
<feature type="modified residue" description="4-aspartylphosphate" evidence="10">
    <location>
        <position position="55"/>
    </location>
</feature>
<dbReference type="EMBL" id="AORV01000065">
    <property type="protein sequence ID" value="EMS69737.1"/>
    <property type="molecule type" value="Genomic_DNA"/>
</dbReference>
<dbReference type="PANTHER" id="PTHR42713:SF3">
    <property type="entry name" value="TRANSCRIPTIONAL REGULATORY PROTEIN HPTR"/>
    <property type="match status" value="1"/>
</dbReference>
<keyword evidence="6" id="KW-0805">Transcription regulation</keyword>
<evidence type="ECO:0000256" key="10">
    <source>
        <dbReference type="PROSITE-ProRule" id="PRU00169"/>
    </source>
</evidence>
<dbReference type="InterPro" id="IPR018060">
    <property type="entry name" value="HTH_AraC"/>
</dbReference>
<evidence type="ECO:0000256" key="8">
    <source>
        <dbReference type="ARBA" id="ARBA00023163"/>
    </source>
</evidence>
<keyword evidence="5" id="KW-0902">Two-component regulatory system</keyword>
<evidence type="ECO:0000256" key="1">
    <source>
        <dbReference type="ARBA" id="ARBA00004496"/>
    </source>
</evidence>
<dbReference type="GO" id="GO:0000160">
    <property type="term" value="P:phosphorelay signal transduction system"/>
    <property type="evidence" value="ECO:0007669"/>
    <property type="project" value="UniProtKB-KW"/>
</dbReference>
<dbReference type="PANTHER" id="PTHR42713">
    <property type="entry name" value="HISTIDINE KINASE-RELATED"/>
    <property type="match status" value="1"/>
</dbReference>
<evidence type="ECO:0000256" key="4">
    <source>
        <dbReference type="ARBA" id="ARBA00022553"/>
    </source>
</evidence>
<proteinExistence type="predicted"/>
<dbReference type="eggNOG" id="COG4753">
    <property type="taxonomic scope" value="Bacteria"/>
</dbReference>
<evidence type="ECO:0000256" key="7">
    <source>
        <dbReference type="ARBA" id="ARBA00023125"/>
    </source>
</evidence>
<dbReference type="PROSITE" id="PS50110">
    <property type="entry name" value="RESPONSE_REGULATORY"/>
    <property type="match status" value="1"/>
</dbReference>
<dbReference type="InterPro" id="IPR001789">
    <property type="entry name" value="Sig_transdc_resp-reg_receiver"/>
</dbReference>
<evidence type="ECO:0000256" key="9">
    <source>
        <dbReference type="ARBA" id="ARBA00024867"/>
    </source>
</evidence>
<dbReference type="Gene3D" id="3.40.50.2300">
    <property type="match status" value="1"/>
</dbReference>
<dbReference type="InterPro" id="IPR011006">
    <property type="entry name" value="CheY-like_superfamily"/>
</dbReference>
<keyword evidence="3" id="KW-0963">Cytoplasm</keyword>
<dbReference type="Pfam" id="PF12833">
    <property type="entry name" value="HTH_18"/>
    <property type="match status" value="1"/>
</dbReference>
<dbReference type="Proteomes" id="UP000014155">
    <property type="component" value="Unassembled WGS sequence"/>
</dbReference>
<evidence type="ECO:0000313" key="13">
    <source>
        <dbReference type="EMBL" id="EMS69737.1"/>
    </source>
</evidence>
<dbReference type="PATRIC" id="fig|1195236.3.peg.4667"/>
<evidence type="ECO:0000256" key="5">
    <source>
        <dbReference type="ARBA" id="ARBA00023012"/>
    </source>
</evidence>
<dbReference type="SMART" id="SM00448">
    <property type="entry name" value="REC"/>
    <property type="match status" value="1"/>
</dbReference>
<dbReference type="GO" id="GO:0003700">
    <property type="term" value="F:DNA-binding transcription factor activity"/>
    <property type="evidence" value="ECO:0007669"/>
    <property type="project" value="InterPro"/>
</dbReference>
<gene>
    <name evidence="13" type="ORF">CTER_4491</name>
</gene>
<keyword evidence="7" id="KW-0238">DNA-binding</keyword>
<feature type="domain" description="Response regulatory" evidence="12">
    <location>
        <begin position="3"/>
        <end position="120"/>
    </location>
</feature>
<evidence type="ECO:0000256" key="6">
    <source>
        <dbReference type="ARBA" id="ARBA00023015"/>
    </source>
</evidence>
<dbReference type="SMART" id="SM00342">
    <property type="entry name" value="HTH_ARAC"/>
    <property type="match status" value="1"/>
</dbReference>
<dbReference type="eggNOG" id="COG2207">
    <property type="taxonomic scope" value="Bacteria"/>
</dbReference>
<comment type="subcellular location">
    <subcellularLocation>
        <location evidence="1">Cytoplasm</location>
    </subcellularLocation>
</comment>